<evidence type="ECO:0000313" key="3">
    <source>
        <dbReference type="Proteomes" id="UP001234178"/>
    </source>
</evidence>
<evidence type="ECO:0000313" key="2">
    <source>
        <dbReference type="EMBL" id="KAK4020068.1"/>
    </source>
</evidence>
<comment type="caution">
    <text evidence="2">The sequence shown here is derived from an EMBL/GenBank/DDBJ whole genome shotgun (WGS) entry which is preliminary data.</text>
</comment>
<dbReference type="EMBL" id="JAOYFB010000036">
    <property type="protein sequence ID" value="KAK4020068.1"/>
    <property type="molecule type" value="Genomic_DNA"/>
</dbReference>
<feature type="transmembrane region" description="Helical" evidence="1">
    <location>
        <begin position="12"/>
        <end position="35"/>
    </location>
</feature>
<keyword evidence="1" id="KW-0472">Membrane</keyword>
<name>A0ABR0A4L5_9CRUS</name>
<dbReference type="Proteomes" id="UP001234178">
    <property type="component" value="Unassembled WGS sequence"/>
</dbReference>
<reference evidence="2 3" key="1">
    <citation type="journal article" date="2023" name="Nucleic Acids Res.">
        <title>The hologenome of Daphnia magna reveals possible DNA methylation and microbiome-mediated evolution of the host genome.</title>
        <authorList>
            <person name="Chaturvedi A."/>
            <person name="Li X."/>
            <person name="Dhandapani V."/>
            <person name="Marshall H."/>
            <person name="Kissane S."/>
            <person name="Cuenca-Cambronero M."/>
            <person name="Asole G."/>
            <person name="Calvet F."/>
            <person name="Ruiz-Romero M."/>
            <person name="Marangio P."/>
            <person name="Guigo R."/>
            <person name="Rago D."/>
            <person name="Mirbahai L."/>
            <person name="Eastwood N."/>
            <person name="Colbourne J.K."/>
            <person name="Zhou J."/>
            <person name="Mallon E."/>
            <person name="Orsini L."/>
        </authorList>
    </citation>
    <scope>NUCLEOTIDE SEQUENCE [LARGE SCALE GENOMIC DNA]</scope>
    <source>
        <strain evidence="2">LRV0_1</strain>
    </source>
</reference>
<keyword evidence="3" id="KW-1185">Reference proteome</keyword>
<protein>
    <submittedName>
        <fullName evidence="2">Uncharacterized protein</fullName>
    </submittedName>
</protein>
<gene>
    <name evidence="2" type="ORF">OUZ56_002064</name>
</gene>
<accession>A0ABR0A4L5</accession>
<organism evidence="2 3">
    <name type="scientific">Daphnia magna</name>
    <dbReference type="NCBI Taxonomy" id="35525"/>
    <lineage>
        <taxon>Eukaryota</taxon>
        <taxon>Metazoa</taxon>
        <taxon>Ecdysozoa</taxon>
        <taxon>Arthropoda</taxon>
        <taxon>Crustacea</taxon>
        <taxon>Branchiopoda</taxon>
        <taxon>Diplostraca</taxon>
        <taxon>Cladocera</taxon>
        <taxon>Anomopoda</taxon>
        <taxon>Daphniidae</taxon>
        <taxon>Daphnia</taxon>
    </lineage>
</organism>
<keyword evidence="1" id="KW-1133">Transmembrane helix</keyword>
<evidence type="ECO:0000256" key="1">
    <source>
        <dbReference type="SAM" id="Phobius"/>
    </source>
</evidence>
<keyword evidence="1" id="KW-0812">Transmembrane</keyword>
<proteinExistence type="predicted"/>
<sequence length="123" mass="14418">MECKCLLRMQKIFYMIQLLNYLTYLIILQLCQTILKKDMLLSLMKGPHSVQEVPDRVRPGRQFAIISRKPFALPAKQTPYTCPMRRAMIINAFIPPSHFCQNRPKTTSHEILQRSDGIIEIER</sequence>